<sequence>MCQFVILRCPCALCVRNPTLGAVNRINICLPRQRDLWHLVAPVAVPRPPHDLGSPLACPQLEYFWVASPSLCAHRPPAPAIAAPAAAPMLPAQVPPTAAAAAPAGVVAGAGPSAAAPAPTNITTTAPTTHTATGRKLLPSSRPKNKRVRQAVAAAATRDAAALPAAFAPIIVNCDWAYVETIRLLLLRSMGMEVEEISKHLPRKDAAGCAEKLKSIAIEMGYEADI</sequence>
<accession>A0AAN6MLV8</accession>
<keyword evidence="3" id="KW-1185">Reference proteome</keyword>
<dbReference type="EMBL" id="MU855523">
    <property type="protein sequence ID" value="KAK3902243.1"/>
    <property type="molecule type" value="Genomic_DNA"/>
</dbReference>
<proteinExistence type="predicted"/>
<evidence type="ECO:0000313" key="2">
    <source>
        <dbReference type="EMBL" id="KAK3902243.1"/>
    </source>
</evidence>
<comment type="caution">
    <text evidence="2">The sequence shown here is derived from an EMBL/GenBank/DDBJ whole genome shotgun (WGS) entry which is preliminary data.</text>
</comment>
<feature type="region of interest" description="Disordered" evidence="1">
    <location>
        <begin position="118"/>
        <end position="145"/>
    </location>
</feature>
<evidence type="ECO:0000256" key="1">
    <source>
        <dbReference type="SAM" id="MobiDB-lite"/>
    </source>
</evidence>
<reference evidence="2" key="1">
    <citation type="journal article" date="2023" name="Mol. Phylogenet. Evol.">
        <title>Genome-scale phylogeny and comparative genomics of the fungal order Sordariales.</title>
        <authorList>
            <person name="Hensen N."/>
            <person name="Bonometti L."/>
            <person name="Westerberg I."/>
            <person name="Brannstrom I.O."/>
            <person name="Guillou S."/>
            <person name="Cros-Aarteil S."/>
            <person name="Calhoun S."/>
            <person name="Haridas S."/>
            <person name="Kuo A."/>
            <person name="Mondo S."/>
            <person name="Pangilinan J."/>
            <person name="Riley R."/>
            <person name="LaButti K."/>
            <person name="Andreopoulos B."/>
            <person name="Lipzen A."/>
            <person name="Chen C."/>
            <person name="Yan M."/>
            <person name="Daum C."/>
            <person name="Ng V."/>
            <person name="Clum A."/>
            <person name="Steindorff A."/>
            <person name="Ohm R.A."/>
            <person name="Martin F."/>
            <person name="Silar P."/>
            <person name="Natvig D.O."/>
            <person name="Lalanne C."/>
            <person name="Gautier V."/>
            <person name="Ament-Velasquez S.L."/>
            <person name="Kruys A."/>
            <person name="Hutchinson M.I."/>
            <person name="Powell A.J."/>
            <person name="Barry K."/>
            <person name="Miller A.N."/>
            <person name="Grigoriev I.V."/>
            <person name="Debuchy R."/>
            <person name="Gladieux P."/>
            <person name="Hiltunen Thoren M."/>
            <person name="Johannesson H."/>
        </authorList>
    </citation>
    <scope>NUCLEOTIDE SEQUENCE</scope>
    <source>
        <strain evidence="2">CBS 103.79</strain>
    </source>
</reference>
<dbReference type="Proteomes" id="UP001303889">
    <property type="component" value="Unassembled WGS sequence"/>
</dbReference>
<feature type="compositionally biased region" description="Low complexity" evidence="1">
    <location>
        <begin position="118"/>
        <end position="132"/>
    </location>
</feature>
<dbReference type="AlphaFoldDB" id="A0AAN6MLV8"/>
<organism evidence="2 3">
    <name type="scientific">Staphylotrichum tortipilum</name>
    <dbReference type="NCBI Taxonomy" id="2831512"/>
    <lineage>
        <taxon>Eukaryota</taxon>
        <taxon>Fungi</taxon>
        <taxon>Dikarya</taxon>
        <taxon>Ascomycota</taxon>
        <taxon>Pezizomycotina</taxon>
        <taxon>Sordariomycetes</taxon>
        <taxon>Sordariomycetidae</taxon>
        <taxon>Sordariales</taxon>
        <taxon>Chaetomiaceae</taxon>
        <taxon>Staphylotrichum</taxon>
    </lineage>
</organism>
<evidence type="ECO:0000313" key="3">
    <source>
        <dbReference type="Proteomes" id="UP001303889"/>
    </source>
</evidence>
<protein>
    <submittedName>
        <fullName evidence="2">Uncharacterized protein</fullName>
    </submittedName>
</protein>
<gene>
    <name evidence="2" type="ORF">C8A05DRAFT_34083</name>
</gene>
<name>A0AAN6MLV8_9PEZI</name>
<reference evidence="2" key="2">
    <citation type="submission" date="2023-05" db="EMBL/GenBank/DDBJ databases">
        <authorList>
            <consortium name="Lawrence Berkeley National Laboratory"/>
            <person name="Steindorff A."/>
            <person name="Hensen N."/>
            <person name="Bonometti L."/>
            <person name="Westerberg I."/>
            <person name="Brannstrom I.O."/>
            <person name="Guillou S."/>
            <person name="Cros-Aarteil S."/>
            <person name="Calhoun S."/>
            <person name="Haridas S."/>
            <person name="Kuo A."/>
            <person name="Mondo S."/>
            <person name="Pangilinan J."/>
            <person name="Riley R."/>
            <person name="Labutti K."/>
            <person name="Andreopoulos B."/>
            <person name="Lipzen A."/>
            <person name="Chen C."/>
            <person name="Yanf M."/>
            <person name="Daum C."/>
            <person name="Ng V."/>
            <person name="Clum A."/>
            <person name="Ohm R."/>
            <person name="Martin F."/>
            <person name="Silar P."/>
            <person name="Natvig D."/>
            <person name="Lalanne C."/>
            <person name="Gautier V."/>
            <person name="Ament-Velasquez S.L."/>
            <person name="Kruys A."/>
            <person name="Hutchinson M.I."/>
            <person name="Powell A.J."/>
            <person name="Barry K."/>
            <person name="Miller A.N."/>
            <person name="Grigoriev I.V."/>
            <person name="Debuchy R."/>
            <person name="Gladieux P."/>
            <person name="Thoren M.H."/>
            <person name="Johannesson H."/>
        </authorList>
    </citation>
    <scope>NUCLEOTIDE SEQUENCE</scope>
    <source>
        <strain evidence="2">CBS 103.79</strain>
    </source>
</reference>